<comment type="caution">
    <text evidence="1">The sequence shown here is derived from an EMBL/GenBank/DDBJ whole genome shotgun (WGS) entry which is preliminary data.</text>
</comment>
<accession>A0A0F9GG40</accession>
<gene>
    <name evidence="1" type="ORF">LCGC14_1831240</name>
</gene>
<name>A0A0F9GG40_9ZZZZ</name>
<dbReference type="AlphaFoldDB" id="A0A0F9GG40"/>
<reference evidence="1" key="1">
    <citation type="journal article" date="2015" name="Nature">
        <title>Complex archaea that bridge the gap between prokaryotes and eukaryotes.</title>
        <authorList>
            <person name="Spang A."/>
            <person name="Saw J.H."/>
            <person name="Jorgensen S.L."/>
            <person name="Zaremba-Niedzwiedzka K."/>
            <person name="Martijn J."/>
            <person name="Lind A.E."/>
            <person name="van Eijk R."/>
            <person name="Schleper C."/>
            <person name="Guy L."/>
            <person name="Ettema T.J."/>
        </authorList>
    </citation>
    <scope>NUCLEOTIDE SEQUENCE</scope>
</reference>
<protein>
    <submittedName>
        <fullName evidence="1">Uncharacterized protein</fullName>
    </submittedName>
</protein>
<evidence type="ECO:0000313" key="1">
    <source>
        <dbReference type="EMBL" id="KKL97759.1"/>
    </source>
</evidence>
<feature type="non-terminal residue" evidence="1">
    <location>
        <position position="1"/>
    </location>
</feature>
<organism evidence="1">
    <name type="scientific">marine sediment metagenome</name>
    <dbReference type="NCBI Taxonomy" id="412755"/>
    <lineage>
        <taxon>unclassified sequences</taxon>
        <taxon>metagenomes</taxon>
        <taxon>ecological metagenomes</taxon>
    </lineage>
</organism>
<proteinExistence type="predicted"/>
<sequence length="129" mass="14104">GFGTCKLKPAQEVNLEVSPGTGNFSDKIKLDKVVDKPTEKSLERKKAIADFKSADTVYLTRAEADAVRQNSIERQCAVKTAGNIIASTIQKSKTTDVIVLSQATLALADRLLCYIKMEEPKLPEPPEEP</sequence>
<dbReference type="EMBL" id="LAZR01018090">
    <property type="protein sequence ID" value="KKL97759.1"/>
    <property type="molecule type" value="Genomic_DNA"/>
</dbReference>